<evidence type="ECO:0000256" key="6">
    <source>
        <dbReference type="SAM" id="MobiDB-lite"/>
    </source>
</evidence>
<dbReference type="SUPFAM" id="SSF103473">
    <property type="entry name" value="MFS general substrate transporter"/>
    <property type="match status" value="1"/>
</dbReference>
<feature type="domain" description="Major facilitator superfamily (MFS) profile" evidence="8">
    <location>
        <begin position="100"/>
        <end position="552"/>
    </location>
</feature>
<evidence type="ECO:0000256" key="4">
    <source>
        <dbReference type="ARBA" id="ARBA00022989"/>
    </source>
</evidence>
<dbReference type="EMBL" id="KI894020">
    <property type="protein sequence ID" value="OCF26548.1"/>
    <property type="molecule type" value="Genomic_DNA"/>
</dbReference>
<dbReference type="PANTHER" id="PTHR43791:SF65">
    <property type="entry name" value="MAJOR FACILITATOR SUPERFAMILY (MFS) PROFILE DOMAIN-CONTAINING PROTEIN-RELATED"/>
    <property type="match status" value="1"/>
</dbReference>
<feature type="transmembrane region" description="Helical" evidence="7">
    <location>
        <begin position="500"/>
        <end position="521"/>
    </location>
</feature>
<feature type="transmembrane region" description="Helical" evidence="7">
    <location>
        <begin position="341"/>
        <end position="365"/>
    </location>
</feature>
<dbReference type="Pfam" id="PF07690">
    <property type="entry name" value="MFS_1"/>
    <property type="match status" value="1"/>
</dbReference>
<dbReference type="PROSITE" id="PS50850">
    <property type="entry name" value="MFS"/>
    <property type="match status" value="1"/>
</dbReference>
<keyword evidence="4 7" id="KW-1133">Transmembrane helix</keyword>
<dbReference type="PANTHER" id="PTHR43791">
    <property type="entry name" value="PERMEASE-RELATED"/>
    <property type="match status" value="1"/>
</dbReference>
<dbReference type="VEuPathDB" id="FungiDB:I302_04234"/>
<feature type="transmembrane region" description="Helical" evidence="7">
    <location>
        <begin position="403"/>
        <end position="424"/>
    </location>
</feature>
<dbReference type="InterPro" id="IPR036259">
    <property type="entry name" value="MFS_trans_sf"/>
</dbReference>
<reference evidence="9" key="1">
    <citation type="submission" date="2013-07" db="EMBL/GenBank/DDBJ databases">
        <title>The Genome Sequence of Cryptococcus bestiolae CBS10118.</title>
        <authorList>
            <consortium name="The Broad Institute Genome Sequencing Platform"/>
            <person name="Cuomo C."/>
            <person name="Litvintseva A."/>
            <person name="Chen Y."/>
            <person name="Heitman J."/>
            <person name="Sun S."/>
            <person name="Springer D."/>
            <person name="Dromer F."/>
            <person name="Young S.K."/>
            <person name="Zeng Q."/>
            <person name="Gargeya S."/>
            <person name="Fitzgerald M."/>
            <person name="Abouelleil A."/>
            <person name="Alvarado L."/>
            <person name="Berlin A.M."/>
            <person name="Chapman S.B."/>
            <person name="Dewar J."/>
            <person name="Goldberg J."/>
            <person name="Griggs A."/>
            <person name="Gujja S."/>
            <person name="Hansen M."/>
            <person name="Howarth C."/>
            <person name="Imamovic A."/>
            <person name="Larimer J."/>
            <person name="McCowan C."/>
            <person name="Murphy C."/>
            <person name="Pearson M."/>
            <person name="Priest M."/>
            <person name="Roberts A."/>
            <person name="Saif S."/>
            <person name="Shea T."/>
            <person name="Sykes S."/>
            <person name="Wortman J."/>
            <person name="Nusbaum C."/>
            <person name="Birren B."/>
        </authorList>
    </citation>
    <scope>NUCLEOTIDE SEQUENCE [LARGE SCALE GENOMIC DNA]</scope>
    <source>
        <strain evidence="9">CBS 10118</strain>
    </source>
</reference>
<dbReference type="GO" id="GO:0022857">
    <property type="term" value="F:transmembrane transporter activity"/>
    <property type="evidence" value="ECO:0007669"/>
    <property type="project" value="InterPro"/>
</dbReference>
<reference evidence="9" key="2">
    <citation type="submission" date="2014-01" db="EMBL/GenBank/DDBJ databases">
        <title>Evolution of pathogenesis and genome organization in the Tremellales.</title>
        <authorList>
            <person name="Cuomo C."/>
            <person name="Litvintseva A."/>
            <person name="Heitman J."/>
            <person name="Chen Y."/>
            <person name="Sun S."/>
            <person name="Springer D."/>
            <person name="Dromer F."/>
            <person name="Young S."/>
            <person name="Zeng Q."/>
            <person name="Chapman S."/>
            <person name="Gujja S."/>
            <person name="Saif S."/>
            <person name="Birren B."/>
        </authorList>
    </citation>
    <scope>NUCLEOTIDE SEQUENCE</scope>
    <source>
        <strain evidence="9">CBS 10118</strain>
    </source>
</reference>
<keyword evidence="3 7" id="KW-0812">Transmembrane</keyword>
<evidence type="ECO:0000313" key="9">
    <source>
        <dbReference type="EMBL" id="OCF26548.1"/>
    </source>
</evidence>
<dbReference type="RefSeq" id="XP_019047618.2">
    <property type="nucleotide sequence ID" value="XM_019190870.2"/>
</dbReference>
<evidence type="ECO:0000256" key="3">
    <source>
        <dbReference type="ARBA" id="ARBA00022692"/>
    </source>
</evidence>
<keyword evidence="5 7" id="KW-0472">Membrane</keyword>
<feature type="compositionally biased region" description="Basic and acidic residues" evidence="6">
    <location>
        <begin position="62"/>
        <end position="80"/>
    </location>
</feature>
<dbReference type="Gene3D" id="1.20.1250.20">
    <property type="entry name" value="MFS general substrate transporter like domains"/>
    <property type="match status" value="2"/>
</dbReference>
<dbReference type="OrthoDB" id="1935484at2759"/>
<evidence type="ECO:0000259" key="8">
    <source>
        <dbReference type="PROSITE" id="PS50850"/>
    </source>
</evidence>
<dbReference type="FunFam" id="1.20.1250.20:FF:000106">
    <property type="entry name" value="MFS transporter, putative"/>
    <property type="match status" value="1"/>
</dbReference>
<feature type="compositionally biased region" description="Low complexity" evidence="6">
    <location>
        <begin position="24"/>
        <end position="33"/>
    </location>
</feature>
<evidence type="ECO:0000256" key="2">
    <source>
        <dbReference type="ARBA" id="ARBA00022448"/>
    </source>
</evidence>
<dbReference type="AlphaFoldDB" id="A0A1B9G6B7"/>
<sequence length="552" mass="62643">MAIPAPPVSATSQVNEVITPAPPSKSTAPSSPDSYDDKTNDLYNYQYGSSSPSANSSDDELDAKWYEPPDSYESKHRWDPRASWTPEEENKLRRRLDLKVAFVACICFAALQLDRGNISNALSDNMLADIGLTTKHYNYGMTIFYLCFLSAELPSQMISKKVGSDIWIPIQMMLWSVVAISQVGINGKSSFYATRALLGLLEGGFIADTILYLSYYYTAAELTLRLSFFWISYTATNVIGALLAAGLLRLRGHGSMEGWRWLFMLEGIVTFLIGVWAFFYLPASPTQTRKWWRPKGWFTEREEIIIVNKVLRDDPTKSSMHNREGLSLVDLWRSLTDFDMWPLYLIGLVAFITPSTVQAYFTLALKNLKYTTLQTNLLTIPSWILFAIGNFTCAYFSKKFNSRLLFILVQPIWHLVFMIVLVVLPDTTNRWSKYVILTLVQGYPYCHPILVSMNSMNAGSVRTRTVASSVYNMFVQAASLIASNVYQPSDAPYYHKGNKVLAGLSAASIALVLFAKLWYIYRNKQKSKIWDSWTVSEKEEYLRTTSDKGNKR</sequence>
<feature type="transmembrane region" description="Helical" evidence="7">
    <location>
        <begin position="470"/>
        <end position="488"/>
    </location>
</feature>
<accession>A0A1B9G6B7</accession>
<dbReference type="GO" id="GO:0016020">
    <property type="term" value="C:membrane"/>
    <property type="evidence" value="ECO:0007669"/>
    <property type="project" value="UniProtKB-SubCell"/>
</dbReference>
<dbReference type="KEGG" id="kbi:30208633"/>
<feature type="transmembrane region" description="Helical" evidence="7">
    <location>
        <begin position="377"/>
        <end position="397"/>
    </location>
</feature>
<name>A0A1B9G6B7_9TREE</name>
<comment type="subcellular location">
    <subcellularLocation>
        <location evidence="1">Membrane</location>
        <topology evidence="1">Multi-pass membrane protein</topology>
    </subcellularLocation>
</comment>
<keyword evidence="2" id="KW-0813">Transport</keyword>
<dbReference type="InterPro" id="IPR011701">
    <property type="entry name" value="MFS"/>
</dbReference>
<protein>
    <recommendedName>
        <fullName evidence="8">Major facilitator superfamily (MFS) profile domain-containing protein</fullName>
    </recommendedName>
</protein>
<evidence type="ECO:0000256" key="1">
    <source>
        <dbReference type="ARBA" id="ARBA00004141"/>
    </source>
</evidence>
<dbReference type="InterPro" id="IPR020846">
    <property type="entry name" value="MFS_dom"/>
</dbReference>
<dbReference type="GeneID" id="30208633"/>
<proteinExistence type="predicted"/>
<evidence type="ECO:0000256" key="5">
    <source>
        <dbReference type="ARBA" id="ARBA00023136"/>
    </source>
</evidence>
<feature type="transmembrane region" description="Helical" evidence="7">
    <location>
        <begin position="197"/>
        <end position="217"/>
    </location>
</feature>
<organism evidence="9">
    <name type="scientific">Kwoniella bestiolae CBS 10118</name>
    <dbReference type="NCBI Taxonomy" id="1296100"/>
    <lineage>
        <taxon>Eukaryota</taxon>
        <taxon>Fungi</taxon>
        <taxon>Dikarya</taxon>
        <taxon>Basidiomycota</taxon>
        <taxon>Agaricomycotina</taxon>
        <taxon>Tremellomycetes</taxon>
        <taxon>Tremellales</taxon>
        <taxon>Cryptococcaceae</taxon>
        <taxon>Kwoniella</taxon>
    </lineage>
</organism>
<evidence type="ECO:0000256" key="7">
    <source>
        <dbReference type="SAM" id="Phobius"/>
    </source>
</evidence>
<feature type="transmembrane region" description="Helical" evidence="7">
    <location>
        <begin position="262"/>
        <end position="281"/>
    </location>
</feature>
<gene>
    <name evidence="9" type="ORF">I302_04234</name>
</gene>
<feature type="transmembrane region" description="Helical" evidence="7">
    <location>
        <begin position="229"/>
        <end position="250"/>
    </location>
</feature>
<feature type="region of interest" description="Disordered" evidence="6">
    <location>
        <begin position="1"/>
        <end position="86"/>
    </location>
</feature>